<dbReference type="Pfam" id="PF13613">
    <property type="entry name" value="HTH_Tnp_4"/>
    <property type="match status" value="1"/>
</dbReference>
<keyword evidence="3" id="KW-0815">Transposition</keyword>
<dbReference type="GO" id="GO:0003677">
    <property type="term" value="F:DNA binding"/>
    <property type="evidence" value="ECO:0007669"/>
    <property type="project" value="UniProtKB-KW"/>
</dbReference>
<dbReference type="EMBL" id="CZDF01000171">
    <property type="protein sequence ID" value="CUR34359.1"/>
    <property type="molecule type" value="Genomic_DNA"/>
</dbReference>
<evidence type="ECO:0000313" key="9">
    <source>
        <dbReference type="EMBL" id="CUR34359.1"/>
    </source>
</evidence>
<feature type="domain" description="Transposase Helix-turn-helix" evidence="8">
    <location>
        <begin position="50"/>
        <end position="99"/>
    </location>
</feature>
<sequence>MNTQFYLNLKPHEFKRRFGVKIQTFQEMVNAIEQFRLEHPKDRRGRHTLLTLPEQVLVALEYWREYRTYFHIGTNWGVSESTICRIVADIESTLMKTGKFRIPGKKALIQDSGYPEIVVMDVTETAIERPKKKQKKCYSGKKKNHTLKIQLVIDQESKQIICADFGQGHCHDFSLFKKSKIHFHPQTDSLQDSGYQGIKDYHLNSYVPKKKPKKGNLSVLEKDYNQALAHQRIVIEHVNRSLKIFRILSSRYRNRRRRYGLRCNLLSAIYNYELTLRSESENFL</sequence>
<evidence type="ECO:0000259" key="7">
    <source>
        <dbReference type="Pfam" id="PF13359"/>
    </source>
</evidence>
<dbReference type="AlphaFoldDB" id="A0A1J1LPL2"/>
<evidence type="ECO:0000256" key="2">
    <source>
        <dbReference type="ARBA" id="ARBA00010075"/>
    </source>
</evidence>
<proteinExistence type="inferred from homology"/>
<dbReference type="InterPro" id="IPR047959">
    <property type="entry name" value="Transpos_IS5"/>
</dbReference>
<feature type="domain" description="DDE Tnp4" evidence="7">
    <location>
        <begin position="120"/>
        <end position="258"/>
    </location>
</feature>
<dbReference type="NCBIfam" id="NF033581">
    <property type="entry name" value="transpos_IS5_4"/>
    <property type="match status" value="1"/>
</dbReference>
<dbReference type="GO" id="GO:0006310">
    <property type="term" value="P:DNA recombination"/>
    <property type="evidence" value="ECO:0007669"/>
    <property type="project" value="UniProtKB-KW"/>
</dbReference>
<keyword evidence="10" id="KW-1185">Reference proteome</keyword>
<keyword evidence="4" id="KW-0479">Metal-binding</keyword>
<dbReference type="STRING" id="671072.PL9214640366"/>
<keyword evidence="6" id="KW-0233">DNA recombination</keyword>
<keyword evidence="5" id="KW-0238">DNA-binding</keyword>
<evidence type="ECO:0000256" key="5">
    <source>
        <dbReference type="ARBA" id="ARBA00023125"/>
    </source>
</evidence>
<dbReference type="OrthoDB" id="447364at2"/>
<dbReference type="GO" id="GO:0032196">
    <property type="term" value="P:transposition"/>
    <property type="evidence" value="ECO:0007669"/>
    <property type="project" value="UniProtKB-KW"/>
</dbReference>
<evidence type="ECO:0000256" key="3">
    <source>
        <dbReference type="ARBA" id="ARBA00022578"/>
    </source>
</evidence>
<evidence type="ECO:0000256" key="6">
    <source>
        <dbReference type="ARBA" id="ARBA00023172"/>
    </source>
</evidence>
<dbReference type="GO" id="GO:0046872">
    <property type="term" value="F:metal ion binding"/>
    <property type="evidence" value="ECO:0007669"/>
    <property type="project" value="UniProtKB-KW"/>
</dbReference>
<organism evidence="9 10">
    <name type="scientific">Planktothrix tepida PCC 9214</name>
    <dbReference type="NCBI Taxonomy" id="671072"/>
    <lineage>
        <taxon>Bacteria</taxon>
        <taxon>Bacillati</taxon>
        <taxon>Cyanobacteriota</taxon>
        <taxon>Cyanophyceae</taxon>
        <taxon>Oscillatoriophycideae</taxon>
        <taxon>Oscillatoriales</taxon>
        <taxon>Microcoleaceae</taxon>
        <taxon>Planktothrix</taxon>
    </lineage>
</organism>
<comment type="cofactor">
    <cofactor evidence="1">
        <name>a divalent metal cation</name>
        <dbReference type="ChEBI" id="CHEBI:60240"/>
    </cofactor>
</comment>
<name>A0A1J1LPL2_9CYAN</name>
<gene>
    <name evidence="9" type="ORF">PL9214640366</name>
</gene>
<evidence type="ECO:0000259" key="8">
    <source>
        <dbReference type="Pfam" id="PF13613"/>
    </source>
</evidence>
<reference evidence="10" key="1">
    <citation type="submission" date="2015-10" db="EMBL/GenBank/DDBJ databases">
        <authorList>
            <person name="Regsiter A."/>
            <person name="william w."/>
        </authorList>
    </citation>
    <scope>NUCLEOTIDE SEQUENCE [LARGE SCALE GENOMIC DNA]</scope>
</reference>
<protein>
    <submittedName>
        <fullName evidence="9">Transposase</fullName>
    </submittedName>
</protein>
<dbReference type="InterPro" id="IPR027806">
    <property type="entry name" value="HARBI1_dom"/>
</dbReference>
<accession>A0A1J1LPL2</accession>
<dbReference type="RefSeq" id="WP_072720836.1">
    <property type="nucleotide sequence ID" value="NZ_LN889812.1"/>
</dbReference>
<evidence type="ECO:0000256" key="1">
    <source>
        <dbReference type="ARBA" id="ARBA00001968"/>
    </source>
</evidence>
<comment type="similarity">
    <text evidence="2">Belongs to the transposase 11 family.</text>
</comment>
<dbReference type="Proteomes" id="UP000184315">
    <property type="component" value="Unassembled WGS sequence"/>
</dbReference>
<evidence type="ECO:0000256" key="4">
    <source>
        <dbReference type="ARBA" id="ARBA00022723"/>
    </source>
</evidence>
<dbReference type="InterPro" id="IPR027805">
    <property type="entry name" value="Transposase_HTH_dom"/>
</dbReference>
<evidence type="ECO:0000313" key="10">
    <source>
        <dbReference type="Proteomes" id="UP000184315"/>
    </source>
</evidence>
<dbReference type="Pfam" id="PF13359">
    <property type="entry name" value="DDE_Tnp_4"/>
    <property type="match status" value="1"/>
</dbReference>